<dbReference type="PANTHER" id="PTHR24223:SF356">
    <property type="entry name" value="ATP-BINDING CASSETTE TRANSPORTER ABC4"/>
    <property type="match status" value="1"/>
</dbReference>
<dbReference type="SUPFAM" id="SSF52540">
    <property type="entry name" value="P-loop containing nucleoside triphosphate hydrolases"/>
    <property type="match status" value="1"/>
</dbReference>
<evidence type="ECO:0000256" key="4">
    <source>
        <dbReference type="ARBA" id="ARBA00022741"/>
    </source>
</evidence>
<gene>
    <name evidence="11" type="ORF">BC938DRAFT_472586</name>
</gene>
<dbReference type="Gene3D" id="1.20.1560.10">
    <property type="entry name" value="ABC transporter type 1, transmembrane domain"/>
    <property type="match status" value="1"/>
</dbReference>
<dbReference type="InterPro" id="IPR027417">
    <property type="entry name" value="P-loop_NTPase"/>
</dbReference>
<evidence type="ECO:0000256" key="6">
    <source>
        <dbReference type="ARBA" id="ARBA00022989"/>
    </source>
</evidence>
<dbReference type="InterPro" id="IPR036640">
    <property type="entry name" value="ABC1_TM_sf"/>
</dbReference>
<reference evidence="11 12" key="1">
    <citation type="journal article" date="2018" name="New Phytol.">
        <title>Phylogenomics of Endogonaceae and evolution of mycorrhizas within Mucoromycota.</title>
        <authorList>
            <person name="Chang Y."/>
            <person name="Desiro A."/>
            <person name="Na H."/>
            <person name="Sandor L."/>
            <person name="Lipzen A."/>
            <person name="Clum A."/>
            <person name="Barry K."/>
            <person name="Grigoriev I.V."/>
            <person name="Martin F.M."/>
            <person name="Stajich J.E."/>
            <person name="Smith M.E."/>
            <person name="Bonito G."/>
            <person name="Spatafora J.W."/>
        </authorList>
    </citation>
    <scope>NUCLEOTIDE SEQUENCE [LARGE SCALE GENOMIC DNA]</scope>
    <source>
        <strain evidence="11 12">AD002</strain>
    </source>
</reference>
<proteinExistence type="predicted"/>
<evidence type="ECO:0000259" key="10">
    <source>
        <dbReference type="PROSITE" id="PS50929"/>
    </source>
</evidence>
<dbReference type="InterPro" id="IPR017871">
    <property type="entry name" value="ABC_transporter-like_CS"/>
</dbReference>
<dbReference type="GO" id="GO:0016887">
    <property type="term" value="F:ATP hydrolysis activity"/>
    <property type="evidence" value="ECO:0007669"/>
    <property type="project" value="InterPro"/>
</dbReference>
<dbReference type="PROSITE" id="PS00211">
    <property type="entry name" value="ABC_TRANSPORTER_1"/>
    <property type="match status" value="1"/>
</dbReference>
<dbReference type="InterPro" id="IPR050173">
    <property type="entry name" value="ABC_transporter_C-like"/>
</dbReference>
<feature type="domain" description="ABC transporter" evidence="9">
    <location>
        <begin position="202"/>
        <end position="478"/>
    </location>
</feature>
<evidence type="ECO:0000313" key="11">
    <source>
        <dbReference type="EMBL" id="RUS25132.1"/>
    </source>
</evidence>
<evidence type="ECO:0000256" key="3">
    <source>
        <dbReference type="ARBA" id="ARBA00022692"/>
    </source>
</evidence>
<keyword evidence="6 8" id="KW-1133">Transmembrane helix</keyword>
<accession>A0A433Q5S5</accession>
<dbReference type="GO" id="GO:0005524">
    <property type="term" value="F:ATP binding"/>
    <property type="evidence" value="ECO:0007669"/>
    <property type="project" value="UniProtKB-KW"/>
</dbReference>
<keyword evidence="3 8" id="KW-0812">Transmembrane</keyword>
<keyword evidence="2" id="KW-0813">Transport</keyword>
<dbReference type="InterPro" id="IPR011527">
    <property type="entry name" value="ABC1_TM_dom"/>
</dbReference>
<dbReference type="Pfam" id="PF00005">
    <property type="entry name" value="ABC_tran"/>
    <property type="match status" value="1"/>
</dbReference>
<name>A0A433Q5S5_9FUNG</name>
<evidence type="ECO:0000259" key="9">
    <source>
        <dbReference type="PROSITE" id="PS50893"/>
    </source>
</evidence>
<dbReference type="GO" id="GO:0140359">
    <property type="term" value="F:ABC-type transporter activity"/>
    <property type="evidence" value="ECO:0007669"/>
    <property type="project" value="InterPro"/>
</dbReference>
<dbReference type="GO" id="GO:0016020">
    <property type="term" value="C:membrane"/>
    <property type="evidence" value="ECO:0007669"/>
    <property type="project" value="UniProtKB-SubCell"/>
</dbReference>
<dbReference type="SUPFAM" id="SSF90123">
    <property type="entry name" value="ABC transporter transmembrane region"/>
    <property type="match status" value="1"/>
</dbReference>
<dbReference type="FunFam" id="3.40.50.300:FF:000565">
    <property type="entry name" value="ABC bile acid transporter"/>
    <property type="match status" value="1"/>
</dbReference>
<dbReference type="EMBL" id="RBNJ01013828">
    <property type="protein sequence ID" value="RUS25132.1"/>
    <property type="molecule type" value="Genomic_DNA"/>
</dbReference>
<evidence type="ECO:0000256" key="7">
    <source>
        <dbReference type="ARBA" id="ARBA00023136"/>
    </source>
</evidence>
<feature type="transmembrane region" description="Helical" evidence="8">
    <location>
        <begin position="22"/>
        <end position="45"/>
    </location>
</feature>
<dbReference type="PANTHER" id="PTHR24223">
    <property type="entry name" value="ATP-BINDING CASSETTE SUB-FAMILY C"/>
    <property type="match status" value="1"/>
</dbReference>
<dbReference type="PROSITE" id="PS50893">
    <property type="entry name" value="ABC_TRANSPORTER_2"/>
    <property type="match status" value="1"/>
</dbReference>
<keyword evidence="12" id="KW-1185">Reference proteome</keyword>
<evidence type="ECO:0000313" key="12">
    <source>
        <dbReference type="Proteomes" id="UP000274822"/>
    </source>
</evidence>
<dbReference type="Pfam" id="PF00664">
    <property type="entry name" value="ABC_membrane"/>
    <property type="match status" value="1"/>
</dbReference>
<evidence type="ECO:0000256" key="2">
    <source>
        <dbReference type="ARBA" id="ARBA00022448"/>
    </source>
</evidence>
<dbReference type="PROSITE" id="PS50929">
    <property type="entry name" value="ABC_TM1F"/>
    <property type="match status" value="1"/>
</dbReference>
<dbReference type="Gene3D" id="3.40.50.300">
    <property type="entry name" value="P-loop containing nucleotide triphosphate hydrolases"/>
    <property type="match status" value="1"/>
</dbReference>
<evidence type="ECO:0000256" key="1">
    <source>
        <dbReference type="ARBA" id="ARBA00004141"/>
    </source>
</evidence>
<evidence type="ECO:0000256" key="5">
    <source>
        <dbReference type="ARBA" id="ARBA00022840"/>
    </source>
</evidence>
<keyword evidence="4" id="KW-0547">Nucleotide-binding</keyword>
<keyword evidence="5 11" id="KW-0067">ATP-binding</keyword>
<feature type="transmembrane region" description="Helical" evidence="8">
    <location>
        <begin position="139"/>
        <end position="158"/>
    </location>
</feature>
<feature type="transmembrane region" description="Helical" evidence="8">
    <location>
        <begin position="116"/>
        <end position="133"/>
    </location>
</feature>
<sequence>MAMIDAEVYETISSVSDNALEVLGILVIISIGITVLFYFVGRAYIRTNLALRRIVSISRSPIYTFFGDSVIGLVTIRAFAANNRFYDKILKLTDGLNRPEIFMWSMNRWLAVRNDFLSGVIVFVTGALVVSSGSIDPGVAGAVLTLALQFTHSMLWLVRNYNMNELNMNAVERVMEYIQISQEPAATEHGKAPAAWPTEGDIRVESLSVQYSVDTPLVLKDLSFEIRPREKIGVVGRTGSGKSTLALTLLRFVDITEGRIFINGIDISQINLADLRSRVTIIPQDPLLFSGSIRFNLDPFGEHDDAILWSALRHAHLIDGEVQAEASAAEIVVNENGNEEENANQNKNERVKITLDSHVSEGGSNFSQGERQLIALARALVRRSKVLILDEATSSVDRDTDDNIQTTIRNEFGEATLLTIAHRWSMATNMTPEYPLSSLRTVMDYTRILVLSEGQIAEFDTPYNLMEDKKSIFHSMCQKYVQSQHHLAVVVHKF</sequence>
<dbReference type="Proteomes" id="UP000274822">
    <property type="component" value="Unassembled WGS sequence"/>
</dbReference>
<dbReference type="InterPro" id="IPR003593">
    <property type="entry name" value="AAA+_ATPase"/>
</dbReference>
<comment type="subcellular location">
    <subcellularLocation>
        <location evidence="1">Membrane</location>
        <topology evidence="1">Multi-pass membrane protein</topology>
    </subcellularLocation>
</comment>
<dbReference type="CDD" id="cd03244">
    <property type="entry name" value="ABCC_MRP_domain2"/>
    <property type="match status" value="1"/>
</dbReference>
<organism evidence="11 12">
    <name type="scientific">Jimgerdemannia flammicorona</name>
    <dbReference type="NCBI Taxonomy" id="994334"/>
    <lineage>
        <taxon>Eukaryota</taxon>
        <taxon>Fungi</taxon>
        <taxon>Fungi incertae sedis</taxon>
        <taxon>Mucoromycota</taxon>
        <taxon>Mucoromycotina</taxon>
        <taxon>Endogonomycetes</taxon>
        <taxon>Endogonales</taxon>
        <taxon>Endogonaceae</taxon>
        <taxon>Jimgerdemannia</taxon>
    </lineage>
</organism>
<comment type="caution">
    <text evidence="11">The sequence shown here is derived from an EMBL/GenBank/DDBJ whole genome shotgun (WGS) entry which is preliminary data.</text>
</comment>
<dbReference type="AlphaFoldDB" id="A0A433Q5S5"/>
<evidence type="ECO:0000256" key="8">
    <source>
        <dbReference type="SAM" id="Phobius"/>
    </source>
</evidence>
<dbReference type="InterPro" id="IPR003439">
    <property type="entry name" value="ABC_transporter-like_ATP-bd"/>
</dbReference>
<feature type="domain" description="ABC transmembrane type-1" evidence="10">
    <location>
        <begin position="24"/>
        <end position="163"/>
    </location>
</feature>
<protein>
    <submittedName>
        <fullName evidence="11">ATP-binding cassette, sub-family C, member 9-like protein</fullName>
    </submittedName>
</protein>
<dbReference type="SMART" id="SM00382">
    <property type="entry name" value="AAA"/>
    <property type="match status" value="1"/>
</dbReference>
<keyword evidence="7 8" id="KW-0472">Membrane</keyword>